<keyword evidence="4" id="KW-0808">Transferase</keyword>
<keyword evidence="9" id="KW-1133">Transmembrane helix</keyword>
<feature type="transmembrane region" description="Helical" evidence="9">
    <location>
        <begin position="29"/>
        <end position="51"/>
    </location>
</feature>
<dbReference type="Gene3D" id="1.10.287.130">
    <property type="match status" value="1"/>
</dbReference>
<dbReference type="CDD" id="cd00082">
    <property type="entry name" value="HisKA"/>
    <property type="match status" value="1"/>
</dbReference>
<keyword evidence="7" id="KW-0067">ATP-binding</keyword>
<evidence type="ECO:0000256" key="5">
    <source>
        <dbReference type="ARBA" id="ARBA00022741"/>
    </source>
</evidence>
<gene>
    <name evidence="11" type="ORF">SAMN02745775_104274</name>
</gene>
<dbReference type="Pfam" id="PF02518">
    <property type="entry name" value="HATPase_c"/>
    <property type="match status" value="1"/>
</dbReference>
<keyword evidence="3" id="KW-0597">Phosphoprotein</keyword>
<dbReference type="InterPro" id="IPR004358">
    <property type="entry name" value="Sig_transdc_His_kin-like_C"/>
</dbReference>
<evidence type="ECO:0000259" key="10">
    <source>
        <dbReference type="PROSITE" id="PS50109"/>
    </source>
</evidence>
<dbReference type="RefSeq" id="WP_092960338.1">
    <property type="nucleotide sequence ID" value="NZ_FOSQ01000004.1"/>
</dbReference>
<dbReference type="CDD" id="cd12914">
    <property type="entry name" value="PDC1_DGC_like"/>
    <property type="match status" value="1"/>
</dbReference>
<keyword evidence="12" id="KW-1185">Reference proteome</keyword>
<dbReference type="InterPro" id="IPR036097">
    <property type="entry name" value="HisK_dim/P_sf"/>
</dbReference>
<evidence type="ECO:0000256" key="9">
    <source>
        <dbReference type="SAM" id="Phobius"/>
    </source>
</evidence>
<dbReference type="InterPro" id="IPR003594">
    <property type="entry name" value="HATPase_dom"/>
</dbReference>
<dbReference type="EC" id="2.7.13.3" evidence="2"/>
<dbReference type="GO" id="GO:0005524">
    <property type="term" value="F:ATP binding"/>
    <property type="evidence" value="ECO:0007669"/>
    <property type="project" value="UniProtKB-KW"/>
</dbReference>
<reference evidence="11 12" key="1">
    <citation type="submission" date="2016-10" db="EMBL/GenBank/DDBJ databases">
        <authorList>
            <person name="de Groot N.N."/>
        </authorList>
    </citation>
    <scope>NUCLEOTIDE SEQUENCE [LARGE SCALE GENOMIC DNA]</scope>
    <source>
        <strain evidence="11 12">DSM 19981</strain>
    </source>
</reference>
<sequence length="591" mass="61683">MQSALGLDPAPLPRAGLAPPPRLPQGFRLLWLAAVLVPALGVLGAGVMAWVDVRRDAGARLDRTVEMLRQHALRSFGAHDAILTATAHATDRMGWEEMRQNPDLHGLLAALTQSLHPLVQGVMVADGRGRVVLASWEFPARPTDIGDRDFVATLRQGSRDAVGEVITARPMGWTIFPVARATPPRPGGDPGDDAAGVIASAFNPATLAGFYASVVETPRDTVMMMRLDGAVLARHPPLPDPAAEPGQRPVRQARLADAVARAAGESPPPSVSVGDGLPRLFVARQVGDWPVAVAYGLSMEALDAAWRQRMVVPAAGGVAAAGLLLALTGLAIRGARQQQLAAERRMEAETQLARAGRAAAIGLLAAGLAHDVKNLVQAVRSGARLMDRRADDPAEVRRCAALLGDAAERGRRLVEAMLDFARGGGGEAEGGQPPLEAGRALSDLAELLNRTLGSAWRVQVVVPPGLPPARGDRAGFEAAVVNLAANARDAMPRGGTVTIAAWVEELMEAREEAGLKAGRYIVAAVSDTGAGMDGATLARVGEPFFTTKGPRRGTGLGLATVRGFCTRAGGALLLDSEPGRGTTAAMWLPVA</sequence>
<dbReference type="PANTHER" id="PTHR43065">
    <property type="entry name" value="SENSOR HISTIDINE KINASE"/>
    <property type="match status" value="1"/>
</dbReference>
<evidence type="ECO:0000313" key="11">
    <source>
        <dbReference type="EMBL" id="SFK61236.1"/>
    </source>
</evidence>
<evidence type="ECO:0000313" key="12">
    <source>
        <dbReference type="Proteomes" id="UP000199473"/>
    </source>
</evidence>
<keyword evidence="9" id="KW-0812">Transmembrane</keyword>
<dbReference type="InterPro" id="IPR036890">
    <property type="entry name" value="HATPase_C_sf"/>
</dbReference>
<dbReference type="SMART" id="SM00387">
    <property type="entry name" value="HATPase_c"/>
    <property type="match status" value="1"/>
</dbReference>
<organism evidence="11 12">
    <name type="scientific">Falsiroseomonas stagni DSM 19981</name>
    <dbReference type="NCBI Taxonomy" id="1123062"/>
    <lineage>
        <taxon>Bacteria</taxon>
        <taxon>Pseudomonadati</taxon>
        <taxon>Pseudomonadota</taxon>
        <taxon>Alphaproteobacteria</taxon>
        <taxon>Acetobacterales</taxon>
        <taxon>Roseomonadaceae</taxon>
        <taxon>Falsiroseomonas</taxon>
    </lineage>
</organism>
<keyword evidence="6 11" id="KW-0418">Kinase</keyword>
<dbReference type="PROSITE" id="PS50109">
    <property type="entry name" value="HIS_KIN"/>
    <property type="match status" value="1"/>
</dbReference>
<comment type="catalytic activity">
    <reaction evidence="1">
        <text>ATP + protein L-histidine = ADP + protein N-phospho-L-histidine.</text>
        <dbReference type="EC" id="2.7.13.3"/>
    </reaction>
</comment>
<dbReference type="EMBL" id="FOSQ01000004">
    <property type="protein sequence ID" value="SFK61236.1"/>
    <property type="molecule type" value="Genomic_DNA"/>
</dbReference>
<dbReference type="SUPFAM" id="SSF47384">
    <property type="entry name" value="Homodimeric domain of signal transducing histidine kinase"/>
    <property type="match status" value="1"/>
</dbReference>
<accession>A0A1I4B062</accession>
<evidence type="ECO:0000256" key="8">
    <source>
        <dbReference type="ARBA" id="ARBA00023012"/>
    </source>
</evidence>
<keyword evidence="9" id="KW-0472">Membrane</keyword>
<proteinExistence type="predicted"/>
<dbReference type="CDD" id="cd12915">
    <property type="entry name" value="PDC2_DGC_like"/>
    <property type="match status" value="1"/>
</dbReference>
<evidence type="ECO:0000256" key="2">
    <source>
        <dbReference type="ARBA" id="ARBA00012438"/>
    </source>
</evidence>
<evidence type="ECO:0000256" key="3">
    <source>
        <dbReference type="ARBA" id="ARBA00022553"/>
    </source>
</evidence>
<dbReference type="STRING" id="1123062.SAMN02745775_104274"/>
<evidence type="ECO:0000256" key="6">
    <source>
        <dbReference type="ARBA" id="ARBA00022777"/>
    </source>
</evidence>
<dbReference type="Gene3D" id="3.30.565.10">
    <property type="entry name" value="Histidine kinase-like ATPase, C-terminal domain"/>
    <property type="match status" value="1"/>
</dbReference>
<dbReference type="PRINTS" id="PR00344">
    <property type="entry name" value="BCTRLSENSOR"/>
</dbReference>
<dbReference type="GO" id="GO:0000155">
    <property type="term" value="F:phosphorelay sensor kinase activity"/>
    <property type="evidence" value="ECO:0007669"/>
    <property type="project" value="InterPro"/>
</dbReference>
<dbReference type="AlphaFoldDB" id="A0A1I4B062"/>
<feature type="domain" description="Histidine kinase" evidence="10">
    <location>
        <begin position="367"/>
        <end position="591"/>
    </location>
</feature>
<evidence type="ECO:0000256" key="7">
    <source>
        <dbReference type="ARBA" id="ARBA00022840"/>
    </source>
</evidence>
<evidence type="ECO:0000256" key="1">
    <source>
        <dbReference type="ARBA" id="ARBA00000085"/>
    </source>
</evidence>
<evidence type="ECO:0000256" key="4">
    <source>
        <dbReference type="ARBA" id="ARBA00022679"/>
    </source>
</evidence>
<dbReference type="OrthoDB" id="9796100at2"/>
<dbReference type="PANTHER" id="PTHR43065:SF46">
    <property type="entry name" value="C4-DICARBOXYLATE TRANSPORT SENSOR PROTEIN DCTB"/>
    <property type="match status" value="1"/>
</dbReference>
<feature type="transmembrane region" description="Helical" evidence="9">
    <location>
        <begin position="311"/>
        <end position="332"/>
    </location>
</feature>
<dbReference type="Pfam" id="PF00512">
    <property type="entry name" value="HisKA"/>
    <property type="match status" value="1"/>
</dbReference>
<dbReference type="InterPro" id="IPR003661">
    <property type="entry name" value="HisK_dim/P_dom"/>
</dbReference>
<keyword evidence="5" id="KW-0547">Nucleotide-binding</keyword>
<dbReference type="InterPro" id="IPR005467">
    <property type="entry name" value="His_kinase_dom"/>
</dbReference>
<dbReference type="Gene3D" id="3.30.450.20">
    <property type="entry name" value="PAS domain"/>
    <property type="match status" value="2"/>
</dbReference>
<dbReference type="SMART" id="SM00388">
    <property type="entry name" value="HisKA"/>
    <property type="match status" value="1"/>
</dbReference>
<keyword evidence="8" id="KW-0902">Two-component regulatory system</keyword>
<protein>
    <recommendedName>
        <fullName evidence="2">histidine kinase</fullName>
        <ecNumber evidence="2">2.7.13.3</ecNumber>
    </recommendedName>
</protein>
<dbReference type="Proteomes" id="UP000199473">
    <property type="component" value="Unassembled WGS sequence"/>
</dbReference>
<name>A0A1I4B062_9PROT</name>
<dbReference type="SUPFAM" id="SSF55874">
    <property type="entry name" value="ATPase domain of HSP90 chaperone/DNA topoisomerase II/histidine kinase"/>
    <property type="match status" value="1"/>
</dbReference>